<dbReference type="AlphaFoldDB" id="A0A3N2E2C9"/>
<proteinExistence type="predicted"/>
<name>A0A3N2E2C9_9GAMM</name>
<keyword evidence="1" id="KW-0812">Transmembrane</keyword>
<sequence length="239" mass="27606">MFQMTKRILEKTEASILGLSTDHKAWSFFTRFVLFPFSYLRIGVEEFFKPLGVYSFVLIIIFSFFTLMASSSFNDHREYSVYILSLSVFLPMIPAIFSVPSTYAYYGVTDKHVKITTDHIEKERLDTIEKIELLEENIDKIYSRVTARVSFYKWLVGAIWAVYIFGLNIQIKILPKDDLTFIGSFLSQGFLIFSIVFFSTLSAIILVVGYKRASDLIIKSIEFGCVQKKHDLLELGLEK</sequence>
<dbReference type="RefSeq" id="WP_123711631.1">
    <property type="nucleotide sequence ID" value="NZ_RKHR01000003.1"/>
</dbReference>
<dbReference type="OrthoDB" id="7064019at2"/>
<feature type="transmembrane region" description="Helical" evidence="1">
    <location>
        <begin position="79"/>
        <end position="106"/>
    </location>
</feature>
<feature type="transmembrane region" description="Helical" evidence="1">
    <location>
        <begin position="191"/>
        <end position="210"/>
    </location>
</feature>
<dbReference type="Proteomes" id="UP000275394">
    <property type="component" value="Unassembled WGS sequence"/>
</dbReference>
<comment type="caution">
    <text evidence="2">The sequence shown here is derived from an EMBL/GenBank/DDBJ whole genome shotgun (WGS) entry which is preliminary data.</text>
</comment>
<evidence type="ECO:0000313" key="3">
    <source>
        <dbReference type="Proteomes" id="UP000275394"/>
    </source>
</evidence>
<gene>
    <name evidence="2" type="ORF">EDC56_1286</name>
</gene>
<accession>A0A3N2E2C9</accession>
<feature type="transmembrane region" description="Helical" evidence="1">
    <location>
        <begin position="51"/>
        <end position="73"/>
    </location>
</feature>
<protein>
    <submittedName>
        <fullName evidence="2">Uncharacterized protein</fullName>
    </submittedName>
</protein>
<keyword evidence="3" id="KW-1185">Reference proteome</keyword>
<keyword evidence="1" id="KW-0472">Membrane</keyword>
<reference evidence="2 3" key="1">
    <citation type="submission" date="2018-11" db="EMBL/GenBank/DDBJ databases">
        <title>Genomic Encyclopedia of Type Strains, Phase IV (KMG-IV): sequencing the most valuable type-strain genomes for metagenomic binning, comparative biology and taxonomic classification.</title>
        <authorList>
            <person name="Goeker M."/>
        </authorList>
    </citation>
    <scope>NUCLEOTIDE SEQUENCE [LARGE SCALE GENOMIC DNA]</scope>
    <source>
        <strain evidence="2 3">DSM 100316</strain>
    </source>
</reference>
<evidence type="ECO:0000256" key="1">
    <source>
        <dbReference type="SAM" id="Phobius"/>
    </source>
</evidence>
<keyword evidence="1" id="KW-1133">Transmembrane helix</keyword>
<feature type="transmembrane region" description="Helical" evidence="1">
    <location>
        <begin position="151"/>
        <end position="171"/>
    </location>
</feature>
<dbReference type="EMBL" id="RKHR01000003">
    <property type="protein sequence ID" value="ROS05735.1"/>
    <property type="molecule type" value="Genomic_DNA"/>
</dbReference>
<organism evidence="2 3">
    <name type="scientific">Sinobacterium caligoides</name>
    <dbReference type="NCBI Taxonomy" id="933926"/>
    <lineage>
        <taxon>Bacteria</taxon>
        <taxon>Pseudomonadati</taxon>
        <taxon>Pseudomonadota</taxon>
        <taxon>Gammaproteobacteria</taxon>
        <taxon>Cellvibrionales</taxon>
        <taxon>Spongiibacteraceae</taxon>
        <taxon>Sinobacterium</taxon>
    </lineage>
</organism>
<evidence type="ECO:0000313" key="2">
    <source>
        <dbReference type="EMBL" id="ROS05735.1"/>
    </source>
</evidence>